<reference evidence="1" key="2">
    <citation type="submission" date="2020-09" db="EMBL/GenBank/DDBJ databases">
        <authorList>
            <person name="Sun Q."/>
            <person name="Zhou Y."/>
        </authorList>
    </citation>
    <scope>NUCLEOTIDE SEQUENCE</scope>
    <source>
        <strain evidence="1">CGMCC 1.15082</strain>
    </source>
</reference>
<protein>
    <submittedName>
        <fullName evidence="1">Uncharacterized protein</fullName>
    </submittedName>
</protein>
<evidence type="ECO:0000313" key="1">
    <source>
        <dbReference type="EMBL" id="GGA93695.1"/>
    </source>
</evidence>
<dbReference type="AlphaFoldDB" id="A0A916SCU4"/>
<organism evidence="1 2">
    <name type="scientific">Brucella endophytica</name>
    <dbReference type="NCBI Taxonomy" id="1963359"/>
    <lineage>
        <taxon>Bacteria</taxon>
        <taxon>Pseudomonadati</taxon>
        <taxon>Pseudomonadota</taxon>
        <taxon>Alphaproteobacteria</taxon>
        <taxon>Hyphomicrobiales</taxon>
        <taxon>Brucellaceae</taxon>
        <taxon>Brucella/Ochrobactrum group</taxon>
        <taxon>Brucella</taxon>
    </lineage>
</organism>
<gene>
    <name evidence="1" type="ORF">GCM10011491_22380</name>
</gene>
<dbReference type="EMBL" id="BMHH01000007">
    <property type="protein sequence ID" value="GGA93695.1"/>
    <property type="molecule type" value="Genomic_DNA"/>
</dbReference>
<evidence type="ECO:0000313" key="2">
    <source>
        <dbReference type="Proteomes" id="UP000646478"/>
    </source>
</evidence>
<reference evidence="1" key="1">
    <citation type="journal article" date="2014" name="Int. J. Syst. Evol. Microbiol.">
        <title>Complete genome sequence of Corynebacterium casei LMG S-19264T (=DSM 44701T), isolated from a smear-ripened cheese.</title>
        <authorList>
            <consortium name="US DOE Joint Genome Institute (JGI-PGF)"/>
            <person name="Walter F."/>
            <person name="Albersmeier A."/>
            <person name="Kalinowski J."/>
            <person name="Ruckert C."/>
        </authorList>
    </citation>
    <scope>NUCLEOTIDE SEQUENCE</scope>
    <source>
        <strain evidence="1">CGMCC 1.15082</strain>
    </source>
</reference>
<dbReference type="Proteomes" id="UP000646478">
    <property type="component" value="Unassembled WGS sequence"/>
</dbReference>
<accession>A0A916SCU4</accession>
<name>A0A916SCU4_9HYPH</name>
<sequence>MCRATKPVADLVSVRVRVFAALRRHGQGMGMVGASRCVGKIAGNAGGTVPPLCPAGHLPHKGGDWLGGPVSLIVSAANKVP</sequence>
<comment type="caution">
    <text evidence="1">The sequence shown here is derived from an EMBL/GenBank/DDBJ whole genome shotgun (WGS) entry which is preliminary data.</text>
</comment>
<proteinExistence type="predicted"/>
<keyword evidence="2" id="KW-1185">Reference proteome</keyword>